<comment type="caution">
    <text evidence="2">The sequence shown here is derived from an EMBL/GenBank/DDBJ whole genome shotgun (WGS) entry which is preliminary data.</text>
</comment>
<evidence type="ECO:0000313" key="3">
    <source>
        <dbReference type="Proteomes" id="UP001408789"/>
    </source>
</evidence>
<feature type="transmembrane region" description="Helical" evidence="1">
    <location>
        <begin position="335"/>
        <end position="364"/>
    </location>
</feature>
<proteinExistence type="predicted"/>
<keyword evidence="3" id="KW-1185">Reference proteome</keyword>
<dbReference type="Proteomes" id="UP001408789">
    <property type="component" value="Unassembled WGS sequence"/>
</dbReference>
<feature type="transmembrane region" description="Helical" evidence="1">
    <location>
        <begin position="141"/>
        <end position="165"/>
    </location>
</feature>
<sequence length="730" mass="83057">MVWTSSKDAMPWVGLYVSVASLICTFAMGADAIHAIWRWKLWFPNNFFTLNASTLTLIAIAMKLPVDLSTDASVCGGSIIDVKIIGIIFLVTMLANFLPSLGLMDGQELLMNIGALGIFIITFAVNVWIQSFTDMVGMDIAGLLIIFIFTIVFLWPFSVALTVSASRKKLERRYKESQGLLSNNQEKRFSFKGLVSYVKKCWMMTETRNPQFVIACSPVSSAFGVICLFISFFSIVVLGPSMGGCDTSDYKWSLDIISTMQLVGTIVGSIAPIFRCLSSIGHYNLSKKWSKNYLNVFRVETHWVEMLQQWKSRHVHSYIPGRHCKIVFHNVKNIFLNFCIALHILVLVICKTICLVPRTFLILLSCCWHLFKSCLEILKKVARTSTGSGSSEIAEYTEYVVQIEKDEKLSDRILRNTLRYINQLLKASEKKEPRNLMMLLEKSIGFNGVVEFKNEQIQPLYEEETCNYWSLVLVTLTSIAIALPKIPIGHVKSLTSSMREGLQFVGVIEESLYGDDDKLEARKATKRVWAEVEVYRSWLQIDLQKMARKGKTSKEILKWLVDESEKIMREFKSSKKPSIDQSPYKFILASSMYKISYSMLLHFNEQEIWLNDGRLFERISTMIADILFACFTNLPRVIKMKCYHRAIEKRGDSIRNAAELLGKSKKILKVLKARQLPNMDAESMAYIDKWHATLKNQLLNGDEIPYGGSSSTRIEPTSSKCKEPLVVSIM</sequence>
<accession>A0AAP0D9I1</accession>
<protein>
    <submittedName>
        <fullName evidence="2">Uncharacterized protein</fullName>
    </submittedName>
</protein>
<dbReference type="PANTHER" id="PTHR35307">
    <property type="entry name" value="PROTEIN, PUTATIVE-RELATED"/>
    <property type="match status" value="1"/>
</dbReference>
<gene>
    <name evidence="2" type="ORF">SSX86_012500</name>
</gene>
<evidence type="ECO:0000313" key="2">
    <source>
        <dbReference type="EMBL" id="KAK9068387.1"/>
    </source>
</evidence>
<organism evidence="2 3">
    <name type="scientific">Deinandra increscens subsp. villosa</name>
    <dbReference type="NCBI Taxonomy" id="3103831"/>
    <lineage>
        <taxon>Eukaryota</taxon>
        <taxon>Viridiplantae</taxon>
        <taxon>Streptophyta</taxon>
        <taxon>Embryophyta</taxon>
        <taxon>Tracheophyta</taxon>
        <taxon>Spermatophyta</taxon>
        <taxon>Magnoliopsida</taxon>
        <taxon>eudicotyledons</taxon>
        <taxon>Gunneridae</taxon>
        <taxon>Pentapetalae</taxon>
        <taxon>asterids</taxon>
        <taxon>campanulids</taxon>
        <taxon>Asterales</taxon>
        <taxon>Asteraceae</taxon>
        <taxon>Asteroideae</taxon>
        <taxon>Heliantheae alliance</taxon>
        <taxon>Madieae</taxon>
        <taxon>Madiinae</taxon>
        <taxon>Deinandra</taxon>
    </lineage>
</organism>
<keyword evidence="1" id="KW-1133">Transmembrane helix</keyword>
<name>A0AAP0D9I1_9ASTR</name>
<feature type="transmembrane region" description="Helical" evidence="1">
    <location>
        <begin position="256"/>
        <end position="277"/>
    </location>
</feature>
<feature type="transmembrane region" description="Helical" evidence="1">
    <location>
        <begin position="48"/>
        <end position="66"/>
    </location>
</feature>
<feature type="transmembrane region" description="Helical" evidence="1">
    <location>
        <begin position="78"/>
        <end position="97"/>
    </location>
</feature>
<feature type="transmembrane region" description="Helical" evidence="1">
    <location>
        <begin position="109"/>
        <end position="129"/>
    </location>
</feature>
<dbReference type="AlphaFoldDB" id="A0AAP0D9I1"/>
<reference evidence="2 3" key="1">
    <citation type="submission" date="2024-04" db="EMBL/GenBank/DDBJ databases">
        <title>The reference genome of an endangered Asteraceae, Deinandra increscens subsp. villosa, native to the Central Coast of California.</title>
        <authorList>
            <person name="Guilliams M."/>
            <person name="Hasenstab-Lehman K."/>
            <person name="Meyer R."/>
            <person name="Mcevoy S."/>
        </authorList>
    </citation>
    <scope>NUCLEOTIDE SEQUENCE [LARGE SCALE GENOMIC DNA]</scope>
    <source>
        <tissue evidence="2">Leaf</tissue>
    </source>
</reference>
<keyword evidence="1" id="KW-0812">Transmembrane</keyword>
<dbReference type="PANTHER" id="PTHR35307:SF9">
    <property type="entry name" value="TRANSMEMBRANE PROTEIN"/>
    <property type="match status" value="1"/>
</dbReference>
<feature type="transmembrane region" description="Helical" evidence="1">
    <location>
        <begin position="12"/>
        <end position="36"/>
    </location>
</feature>
<dbReference type="EMBL" id="JBCNJP010000014">
    <property type="protein sequence ID" value="KAK9068387.1"/>
    <property type="molecule type" value="Genomic_DNA"/>
</dbReference>
<feature type="transmembrane region" description="Helical" evidence="1">
    <location>
        <begin position="212"/>
        <end position="236"/>
    </location>
</feature>
<evidence type="ECO:0000256" key="1">
    <source>
        <dbReference type="SAM" id="Phobius"/>
    </source>
</evidence>
<keyword evidence="1" id="KW-0472">Membrane</keyword>